<evidence type="ECO:0000313" key="3">
    <source>
        <dbReference type="Proteomes" id="UP001142078"/>
    </source>
</evidence>
<dbReference type="Proteomes" id="UP001142078">
    <property type="component" value="Unassembled WGS sequence"/>
</dbReference>
<dbReference type="SUPFAM" id="SSF52540">
    <property type="entry name" value="P-loop containing nucleoside triphosphate hydrolases"/>
    <property type="match status" value="1"/>
</dbReference>
<name>A0A9X2MEN8_9FIRM</name>
<evidence type="ECO:0000256" key="1">
    <source>
        <dbReference type="SAM" id="Coils"/>
    </source>
</evidence>
<protein>
    <submittedName>
        <fullName evidence="2">ATPase</fullName>
    </submittedName>
</protein>
<evidence type="ECO:0000313" key="2">
    <source>
        <dbReference type="EMBL" id="MCR2042708.1"/>
    </source>
</evidence>
<keyword evidence="1" id="KW-0175">Coiled coil</keyword>
<sequence>MIENYLDLENKTEALKSFLSRESGKKDKILEQIEDTSEELSNIDEKVNLLEKVNILLQKTSEYARLQSKQQIEVIVSNCLQYIFDSNMEFIIEIEELYGKPNAEFYVITKDEKEVIKTKPELSRGGGVVDIISLALRVSFLQVHKPLIQGPLILDEPAKHVSEDFIFNVADFLKRTSEMFSRQIIMVTHNHHLSSVSTNAYRVHLEGTKSIVEKVTPN</sequence>
<keyword evidence="3" id="KW-1185">Reference proteome</keyword>
<proteinExistence type="predicted"/>
<dbReference type="Gene3D" id="3.40.50.300">
    <property type="entry name" value="P-loop containing nucleotide triphosphate hydrolases"/>
    <property type="match status" value="1"/>
</dbReference>
<organism evidence="2 3">
    <name type="scientific">Anaerosalibacter massiliensis</name>
    <dbReference type="NCBI Taxonomy" id="1347392"/>
    <lineage>
        <taxon>Bacteria</taxon>
        <taxon>Bacillati</taxon>
        <taxon>Bacillota</taxon>
        <taxon>Tissierellia</taxon>
        <taxon>Tissierellales</taxon>
        <taxon>Sporanaerobacteraceae</taxon>
        <taxon>Anaerosalibacter</taxon>
    </lineage>
</organism>
<dbReference type="RefSeq" id="WP_042681827.1">
    <property type="nucleotide sequence ID" value="NZ_CABKTM010000043.1"/>
</dbReference>
<accession>A0A9X2MEN8</accession>
<reference evidence="2" key="1">
    <citation type="submission" date="2022-07" db="EMBL/GenBank/DDBJ databases">
        <title>Enhanced cultured diversity of the mouse gut microbiota enables custom-made synthetic communities.</title>
        <authorList>
            <person name="Afrizal A."/>
        </authorList>
    </citation>
    <scope>NUCLEOTIDE SEQUENCE</scope>
    <source>
        <strain evidence="2">DSM 29482</strain>
    </source>
</reference>
<feature type="coiled-coil region" evidence="1">
    <location>
        <begin position="26"/>
        <end position="53"/>
    </location>
</feature>
<dbReference type="InterPro" id="IPR027417">
    <property type="entry name" value="P-loop_NTPase"/>
</dbReference>
<dbReference type="OrthoDB" id="2380879at2"/>
<dbReference type="AlphaFoldDB" id="A0A9X2MEN8"/>
<comment type="caution">
    <text evidence="2">The sequence shown here is derived from an EMBL/GenBank/DDBJ whole genome shotgun (WGS) entry which is preliminary data.</text>
</comment>
<dbReference type="EMBL" id="JANJZL010000001">
    <property type="protein sequence ID" value="MCR2042708.1"/>
    <property type="molecule type" value="Genomic_DNA"/>
</dbReference>
<gene>
    <name evidence="2" type="ORF">NSA23_01130</name>
</gene>